<dbReference type="PANTHER" id="PTHR43663">
    <property type="entry name" value="CHROMATE TRANSPORT PROTEIN-RELATED"/>
    <property type="match status" value="1"/>
</dbReference>
<sequence length="200" mass="19670">MSAPASVPAVPEPEQSPVPPTTPPTPAGLLRLFLGVALSGVGGGLPAHTRRALAARAWLTDAAFAEAFTLAQLTPGPNAVNLAAMIGAQLCGPRGAALSVLGLLAPGLVAMLTVTVVTLGLPGGLPPAVQSALRGAACAALGVMLTATVPVLKVALGVRGGLTLTLATFAALALLRLELLPVLAVVVAAGLTVNRPRSGE</sequence>
<comment type="subcellular location">
    <subcellularLocation>
        <location evidence="1">Cell membrane</location>
        <topology evidence="1">Multi-pass membrane protein</topology>
    </subcellularLocation>
</comment>
<dbReference type="InterPro" id="IPR052518">
    <property type="entry name" value="CHR_Transporter"/>
</dbReference>
<keyword evidence="6 8" id="KW-0472">Membrane</keyword>
<comment type="caution">
    <text evidence="9">The sequence shown here is derived from an EMBL/GenBank/DDBJ whole genome shotgun (WGS) entry which is preliminary data.</text>
</comment>
<keyword evidence="4 8" id="KW-0812">Transmembrane</keyword>
<evidence type="ECO:0000313" key="10">
    <source>
        <dbReference type="Proteomes" id="UP000483286"/>
    </source>
</evidence>
<proteinExistence type="inferred from homology"/>
<reference evidence="9 10" key="1">
    <citation type="submission" date="2019-12" db="EMBL/GenBank/DDBJ databases">
        <title>Deinococcus sp. HMF7620 Genome sequencing and assembly.</title>
        <authorList>
            <person name="Kang H."/>
            <person name="Kim H."/>
            <person name="Joh K."/>
        </authorList>
    </citation>
    <scope>NUCLEOTIDE SEQUENCE [LARGE SCALE GENOMIC DNA]</scope>
    <source>
        <strain evidence="9 10">HMF7620</strain>
    </source>
</reference>
<feature type="compositionally biased region" description="Pro residues" evidence="7">
    <location>
        <begin position="10"/>
        <end position="24"/>
    </location>
</feature>
<dbReference type="AlphaFoldDB" id="A0A7C9M201"/>
<feature type="region of interest" description="Disordered" evidence="7">
    <location>
        <begin position="1"/>
        <end position="24"/>
    </location>
</feature>
<accession>A0A7C9M201</accession>
<dbReference type="RefSeq" id="WP_157459222.1">
    <property type="nucleotide sequence ID" value="NZ_WQLB01000012.1"/>
</dbReference>
<keyword evidence="10" id="KW-1185">Reference proteome</keyword>
<evidence type="ECO:0000256" key="8">
    <source>
        <dbReference type="SAM" id="Phobius"/>
    </source>
</evidence>
<evidence type="ECO:0000256" key="6">
    <source>
        <dbReference type="ARBA" id="ARBA00023136"/>
    </source>
</evidence>
<protein>
    <submittedName>
        <fullName evidence="9">Chromate transporter</fullName>
    </submittedName>
</protein>
<dbReference type="EMBL" id="WQLB01000012">
    <property type="protein sequence ID" value="MVN87162.1"/>
    <property type="molecule type" value="Genomic_DNA"/>
</dbReference>
<evidence type="ECO:0000256" key="5">
    <source>
        <dbReference type="ARBA" id="ARBA00022989"/>
    </source>
</evidence>
<evidence type="ECO:0000256" key="3">
    <source>
        <dbReference type="ARBA" id="ARBA00022475"/>
    </source>
</evidence>
<dbReference type="InterPro" id="IPR003370">
    <property type="entry name" value="Chromate_transpt"/>
</dbReference>
<name>A0A7C9M201_9DEIO</name>
<feature type="transmembrane region" description="Helical" evidence="8">
    <location>
        <begin position="95"/>
        <end position="121"/>
    </location>
</feature>
<feature type="transmembrane region" description="Helical" evidence="8">
    <location>
        <begin position="28"/>
        <end position="47"/>
    </location>
</feature>
<dbReference type="Pfam" id="PF02417">
    <property type="entry name" value="Chromate_transp"/>
    <property type="match status" value="1"/>
</dbReference>
<keyword evidence="3" id="KW-1003">Cell membrane</keyword>
<dbReference type="PANTHER" id="PTHR43663:SF1">
    <property type="entry name" value="CHROMATE TRANSPORTER"/>
    <property type="match status" value="1"/>
</dbReference>
<evidence type="ECO:0000256" key="4">
    <source>
        <dbReference type="ARBA" id="ARBA00022692"/>
    </source>
</evidence>
<feature type="transmembrane region" description="Helical" evidence="8">
    <location>
        <begin position="133"/>
        <end position="152"/>
    </location>
</feature>
<dbReference type="GO" id="GO:0015109">
    <property type="term" value="F:chromate transmembrane transporter activity"/>
    <property type="evidence" value="ECO:0007669"/>
    <property type="project" value="InterPro"/>
</dbReference>
<keyword evidence="5 8" id="KW-1133">Transmembrane helix</keyword>
<gene>
    <name evidence="9" type="ORF">GO986_10310</name>
</gene>
<organism evidence="9 10">
    <name type="scientific">Deinococcus arboris</name>
    <dbReference type="NCBI Taxonomy" id="2682977"/>
    <lineage>
        <taxon>Bacteria</taxon>
        <taxon>Thermotogati</taxon>
        <taxon>Deinococcota</taxon>
        <taxon>Deinococci</taxon>
        <taxon>Deinococcales</taxon>
        <taxon>Deinococcaceae</taxon>
        <taxon>Deinococcus</taxon>
    </lineage>
</organism>
<dbReference type="Proteomes" id="UP000483286">
    <property type="component" value="Unassembled WGS sequence"/>
</dbReference>
<evidence type="ECO:0000256" key="1">
    <source>
        <dbReference type="ARBA" id="ARBA00004651"/>
    </source>
</evidence>
<evidence type="ECO:0000313" key="9">
    <source>
        <dbReference type="EMBL" id="MVN87162.1"/>
    </source>
</evidence>
<dbReference type="GO" id="GO:0005886">
    <property type="term" value="C:plasma membrane"/>
    <property type="evidence" value="ECO:0007669"/>
    <property type="project" value="UniProtKB-SubCell"/>
</dbReference>
<evidence type="ECO:0000256" key="2">
    <source>
        <dbReference type="ARBA" id="ARBA00005262"/>
    </source>
</evidence>
<comment type="similarity">
    <text evidence="2">Belongs to the chromate ion transporter (CHR) (TC 2.A.51) family.</text>
</comment>
<evidence type="ECO:0000256" key="7">
    <source>
        <dbReference type="SAM" id="MobiDB-lite"/>
    </source>
</evidence>
<feature type="transmembrane region" description="Helical" evidence="8">
    <location>
        <begin position="164"/>
        <end position="191"/>
    </location>
</feature>